<evidence type="ECO:0000259" key="1">
    <source>
        <dbReference type="PROSITE" id="PS50902"/>
    </source>
</evidence>
<dbReference type="RefSeq" id="WP_184750114.1">
    <property type="nucleotide sequence ID" value="NZ_BAAAJR010000003.1"/>
</dbReference>
<dbReference type="SUPFAM" id="SSF52218">
    <property type="entry name" value="Flavoproteins"/>
    <property type="match status" value="1"/>
</dbReference>
<organism evidence="2 3">
    <name type="scientific">Microbacterium thalassium</name>
    <dbReference type="NCBI Taxonomy" id="362649"/>
    <lineage>
        <taxon>Bacteria</taxon>
        <taxon>Bacillati</taxon>
        <taxon>Actinomycetota</taxon>
        <taxon>Actinomycetes</taxon>
        <taxon>Micrococcales</taxon>
        <taxon>Microbacteriaceae</taxon>
        <taxon>Microbacterium</taxon>
    </lineage>
</organism>
<dbReference type="EC" id="1.3.5.3" evidence="2"/>
<dbReference type="Pfam" id="PF12724">
    <property type="entry name" value="Flavodoxin_5"/>
    <property type="match status" value="1"/>
</dbReference>
<reference evidence="2 3" key="1">
    <citation type="submission" date="2020-08" db="EMBL/GenBank/DDBJ databases">
        <title>Sequencing the genomes of 1000 actinobacteria strains.</title>
        <authorList>
            <person name="Klenk H.-P."/>
        </authorList>
    </citation>
    <scope>NUCLEOTIDE SEQUENCE [LARGE SCALE GENOMIC DNA]</scope>
    <source>
        <strain evidence="2 3">DSM 12511</strain>
    </source>
</reference>
<name>A0A7X0KUB0_9MICO</name>
<dbReference type="Gene3D" id="3.40.50.360">
    <property type="match status" value="1"/>
</dbReference>
<protein>
    <submittedName>
        <fullName evidence="2">Menaquinone-dependent protoporphyrinogen oxidase</fullName>
        <ecNumber evidence="2">1.3.5.3</ecNumber>
    </submittedName>
</protein>
<dbReference type="PANTHER" id="PTHR38030">
    <property type="entry name" value="PROTOPORPHYRINOGEN IX DEHYDROGENASE [MENAQUINONE]"/>
    <property type="match status" value="1"/>
</dbReference>
<keyword evidence="2" id="KW-0560">Oxidoreductase</keyword>
<dbReference type="InterPro" id="IPR029039">
    <property type="entry name" value="Flavoprotein-like_sf"/>
</dbReference>
<evidence type="ECO:0000313" key="3">
    <source>
        <dbReference type="Proteomes" id="UP000537775"/>
    </source>
</evidence>
<comment type="caution">
    <text evidence="2">The sequence shown here is derived from an EMBL/GenBank/DDBJ whole genome shotgun (WGS) entry which is preliminary data.</text>
</comment>
<sequence length="166" mass="18686">MARILVAYATKHHSTAEIAQAIADELRSRGHDADCLDVHDAHARGYDAVVLGSAVYMGRWRREARRFLSHESDILALTPFWVFSTGPVGEPKSAPDEDEKWLEPEAVIAQAEALNVREHVVFGGRMPRDPHGFIESSMARNTPEEFQDLRDWEQIRAWAAKIAAQL</sequence>
<feature type="domain" description="Flavodoxin-like" evidence="1">
    <location>
        <begin position="4"/>
        <end position="163"/>
    </location>
</feature>
<gene>
    <name evidence="2" type="ORF">HD594_001231</name>
</gene>
<dbReference type="Proteomes" id="UP000537775">
    <property type="component" value="Unassembled WGS sequence"/>
</dbReference>
<dbReference type="PANTHER" id="PTHR38030:SF2">
    <property type="entry name" value="PROTOPORPHYRINOGEN IX DEHYDROGENASE [QUINONE]"/>
    <property type="match status" value="1"/>
</dbReference>
<dbReference type="GO" id="GO:0010181">
    <property type="term" value="F:FMN binding"/>
    <property type="evidence" value="ECO:0007669"/>
    <property type="project" value="InterPro"/>
</dbReference>
<dbReference type="InterPro" id="IPR026816">
    <property type="entry name" value="Flavodoxin_dom"/>
</dbReference>
<dbReference type="GO" id="GO:0006783">
    <property type="term" value="P:heme biosynthetic process"/>
    <property type="evidence" value="ECO:0007669"/>
    <property type="project" value="TreeGrafter"/>
</dbReference>
<dbReference type="GO" id="GO:0070819">
    <property type="term" value="F:menaquinone-dependent protoporphyrinogen oxidase activity"/>
    <property type="evidence" value="ECO:0007669"/>
    <property type="project" value="TreeGrafter"/>
</dbReference>
<dbReference type="InterPro" id="IPR008254">
    <property type="entry name" value="Flavodoxin/NO_synth"/>
</dbReference>
<dbReference type="PROSITE" id="PS50902">
    <property type="entry name" value="FLAVODOXIN_LIKE"/>
    <property type="match status" value="1"/>
</dbReference>
<dbReference type="AlphaFoldDB" id="A0A7X0KUB0"/>
<evidence type="ECO:0000313" key="2">
    <source>
        <dbReference type="EMBL" id="MBB6390918.1"/>
    </source>
</evidence>
<proteinExistence type="predicted"/>
<keyword evidence="3" id="KW-1185">Reference proteome</keyword>
<dbReference type="EMBL" id="JACHML010000001">
    <property type="protein sequence ID" value="MBB6390918.1"/>
    <property type="molecule type" value="Genomic_DNA"/>
</dbReference>
<accession>A0A7X0KUB0</accession>
<dbReference type="InterPro" id="IPR052200">
    <property type="entry name" value="Protoporphyrinogen_IX_DH"/>
</dbReference>